<dbReference type="EMBL" id="GBRH01218110">
    <property type="protein sequence ID" value="JAD79785.1"/>
    <property type="molecule type" value="Transcribed_RNA"/>
</dbReference>
<protein>
    <submittedName>
        <fullName evidence="2">Uncharacterized protein</fullName>
    </submittedName>
</protein>
<evidence type="ECO:0000256" key="1">
    <source>
        <dbReference type="SAM" id="MobiDB-lite"/>
    </source>
</evidence>
<proteinExistence type="predicted"/>
<dbReference type="AlphaFoldDB" id="A0A0A9D2B0"/>
<reference evidence="2" key="2">
    <citation type="journal article" date="2015" name="Data Brief">
        <title>Shoot transcriptome of the giant reed, Arundo donax.</title>
        <authorList>
            <person name="Barrero R.A."/>
            <person name="Guerrero F.D."/>
            <person name="Moolhuijzen P."/>
            <person name="Goolsby J.A."/>
            <person name="Tidwell J."/>
            <person name="Bellgard S.E."/>
            <person name="Bellgard M.I."/>
        </authorList>
    </citation>
    <scope>NUCLEOTIDE SEQUENCE</scope>
    <source>
        <tissue evidence="2">Shoot tissue taken approximately 20 cm above the soil surface</tissue>
    </source>
</reference>
<accession>A0A0A9D2B0</accession>
<reference evidence="2" key="1">
    <citation type="submission" date="2014-09" db="EMBL/GenBank/DDBJ databases">
        <authorList>
            <person name="Magalhaes I.L.F."/>
            <person name="Oliveira U."/>
            <person name="Santos F.R."/>
            <person name="Vidigal T.H.D.A."/>
            <person name="Brescovit A.D."/>
            <person name="Santos A.J."/>
        </authorList>
    </citation>
    <scope>NUCLEOTIDE SEQUENCE</scope>
    <source>
        <tissue evidence="2">Shoot tissue taken approximately 20 cm above the soil surface</tissue>
    </source>
</reference>
<organism evidence="2">
    <name type="scientific">Arundo donax</name>
    <name type="common">Giant reed</name>
    <name type="synonym">Donax arundinaceus</name>
    <dbReference type="NCBI Taxonomy" id="35708"/>
    <lineage>
        <taxon>Eukaryota</taxon>
        <taxon>Viridiplantae</taxon>
        <taxon>Streptophyta</taxon>
        <taxon>Embryophyta</taxon>
        <taxon>Tracheophyta</taxon>
        <taxon>Spermatophyta</taxon>
        <taxon>Magnoliopsida</taxon>
        <taxon>Liliopsida</taxon>
        <taxon>Poales</taxon>
        <taxon>Poaceae</taxon>
        <taxon>PACMAD clade</taxon>
        <taxon>Arundinoideae</taxon>
        <taxon>Arundineae</taxon>
        <taxon>Arundo</taxon>
    </lineage>
</organism>
<sequence length="73" mass="7949">MSWSVSRRPLQPQPDAGERSPWCGSTSLLKLSLVGPHERAANSASKRSLTALIQRLLGLAISRGTSPWVLVLR</sequence>
<feature type="region of interest" description="Disordered" evidence="1">
    <location>
        <begin position="1"/>
        <end position="21"/>
    </location>
</feature>
<evidence type="ECO:0000313" key="2">
    <source>
        <dbReference type="EMBL" id="JAD79785.1"/>
    </source>
</evidence>
<name>A0A0A9D2B0_ARUDO</name>